<keyword evidence="1" id="KW-0732">Signal</keyword>
<feature type="chain" id="PRO_5042155901" description="Indole-3-glycerol-phosphate synthase" evidence="1">
    <location>
        <begin position="21"/>
        <end position="292"/>
    </location>
</feature>
<evidence type="ECO:0000256" key="1">
    <source>
        <dbReference type="SAM" id="SignalP"/>
    </source>
</evidence>
<sequence length="292" mass="30792">MMQRLASLLYLSSLLVLGDALISPKIGNGFTSTSSLGMSTTAPAASSQGKATNLKSILKKPSKVLTVGVDCDVSNKSDISMLSMQLRKSKVSSIWCSNLEAVKEFTTEQKSSKGSFPGPLPVIYTGEDRSAAVENGAAAVVLSAEDDLSTAGDAEVVWKVSSLEQVKMVLQATSDAADVFLVDVPNEEDFEAIVESLPKTSLCIASVDPMQTDGAEIAIGKKLKKVGYGSILVRSAIVGDAEDLPYAQFVVDGFTSKASSEFKFTGLTGSTNGHFGGIQANGSVKWRRTMEQ</sequence>
<evidence type="ECO:0000313" key="2">
    <source>
        <dbReference type="EMBL" id="CAJ1939217.1"/>
    </source>
</evidence>
<keyword evidence="3" id="KW-1185">Reference proteome</keyword>
<gene>
    <name evidence="2" type="ORF">CYCCA115_LOCUS6486</name>
</gene>
<accession>A0AAD2FHD3</accession>
<organism evidence="2 3">
    <name type="scientific">Cylindrotheca closterium</name>
    <dbReference type="NCBI Taxonomy" id="2856"/>
    <lineage>
        <taxon>Eukaryota</taxon>
        <taxon>Sar</taxon>
        <taxon>Stramenopiles</taxon>
        <taxon>Ochrophyta</taxon>
        <taxon>Bacillariophyta</taxon>
        <taxon>Bacillariophyceae</taxon>
        <taxon>Bacillariophycidae</taxon>
        <taxon>Bacillariales</taxon>
        <taxon>Bacillariaceae</taxon>
        <taxon>Cylindrotheca</taxon>
    </lineage>
</organism>
<evidence type="ECO:0000313" key="3">
    <source>
        <dbReference type="Proteomes" id="UP001295423"/>
    </source>
</evidence>
<dbReference type="AlphaFoldDB" id="A0AAD2FHD3"/>
<reference evidence="2" key="1">
    <citation type="submission" date="2023-08" db="EMBL/GenBank/DDBJ databases">
        <authorList>
            <person name="Audoor S."/>
            <person name="Bilcke G."/>
        </authorList>
    </citation>
    <scope>NUCLEOTIDE SEQUENCE</scope>
</reference>
<evidence type="ECO:0008006" key="4">
    <source>
        <dbReference type="Google" id="ProtNLM"/>
    </source>
</evidence>
<feature type="signal peptide" evidence="1">
    <location>
        <begin position="1"/>
        <end position="20"/>
    </location>
</feature>
<proteinExistence type="predicted"/>
<dbReference type="EMBL" id="CAKOGP040000779">
    <property type="protein sequence ID" value="CAJ1939217.1"/>
    <property type="molecule type" value="Genomic_DNA"/>
</dbReference>
<dbReference type="Proteomes" id="UP001295423">
    <property type="component" value="Unassembled WGS sequence"/>
</dbReference>
<protein>
    <recommendedName>
        <fullName evidence="4">Indole-3-glycerol-phosphate synthase</fullName>
    </recommendedName>
</protein>
<name>A0AAD2FHD3_9STRA</name>
<comment type="caution">
    <text evidence="2">The sequence shown here is derived from an EMBL/GenBank/DDBJ whole genome shotgun (WGS) entry which is preliminary data.</text>
</comment>